<dbReference type="PROSITE" id="PS50995">
    <property type="entry name" value="HTH_MARR_2"/>
    <property type="match status" value="1"/>
</dbReference>
<dbReference type="RefSeq" id="WP_229812498.1">
    <property type="nucleotide sequence ID" value="NZ_BMRE01000008.1"/>
</dbReference>
<comment type="caution">
    <text evidence="2">The sequence shown here is derived from an EMBL/GenBank/DDBJ whole genome shotgun (WGS) entry which is preliminary data.</text>
</comment>
<dbReference type="InterPro" id="IPR036390">
    <property type="entry name" value="WH_DNA-bd_sf"/>
</dbReference>
<dbReference type="InterPro" id="IPR000835">
    <property type="entry name" value="HTH_MarR-typ"/>
</dbReference>
<accession>A0ABQ2UIY6</accession>
<gene>
    <name evidence="2" type="ORF">GCM10010178_26060</name>
</gene>
<dbReference type="SMART" id="SM00347">
    <property type="entry name" value="HTH_MARR"/>
    <property type="match status" value="1"/>
</dbReference>
<name>A0ABQ2UIY6_9PSEU</name>
<dbReference type="Pfam" id="PF12802">
    <property type="entry name" value="MarR_2"/>
    <property type="match status" value="1"/>
</dbReference>
<proteinExistence type="predicted"/>
<evidence type="ECO:0000259" key="1">
    <source>
        <dbReference type="PROSITE" id="PS50995"/>
    </source>
</evidence>
<evidence type="ECO:0000313" key="3">
    <source>
        <dbReference type="Proteomes" id="UP000649573"/>
    </source>
</evidence>
<protein>
    <submittedName>
        <fullName evidence="2">MarR family transcriptional regulator</fullName>
    </submittedName>
</protein>
<reference evidence="3" key="1">
    <citation type="journal article" date="2019" name="Int. J. Syst. Evol. Microbiol.">
        <title>The Global Catalogue of Microorganisms (GCM) 10K type strain sequencing project: providing services to taxonomists for standard genome sequencing and annotation.</title>
        <authorList>
            <consortium name="The Broad Institute Genomics Platform"/>
            <consortium name="The Broad Institute Genome Sequencing Center for Infectious Disease"/>
            <person name="Wu L."/>
            <person name="Ma J."/>
        </authorList>
    </citation>
    <scope>NUCLEOTIDE SEQUENCE [LARGE SCALE GENOMIC DNA]</scope>
    <source>
        <strain evidence="3">JCM 3296</strain>
    </source>
</reference>
<dbReference type="EMBL" id="BMRE01000008">
    <property type="protein sequence ID" value="GGU32633.1"/>
    <property type="molecule type" value="Genomic_DNA"/>
</dbReference>
<dbReference type="SUPFAM" id="SSF46785">
    <property type="entry name" value="Winged helix' DNA-binding domain"/>
    <property type="match status" value="1"/>
</dbReference>
<keyword evidence="3" id="KW-1185">Reference proteome</keyword>
<sequence>MHPDDPLARTELTFVLGMAFQLVVAEFVRRLDAEGYADLRPAHGAVFQALRGRGATSTELAERLGVTKQAAGQMVADLEQRGYLRRVDHPDGGRRRLVVLTSKADEHMAVAGQVLYKLEAELSARLGEENLLQLRTGLSQLIREFAGADLPPLRPAW</sequence>
<dbReference type="InterPro" id="IPR036388">
    <property type="entry name" value="WH-like_DNA-bd_sf"/>
</dbReference>
<dbReference type="PANTHER" id="PTHR33164">
    <property type="entry name" value="TRANSCRIPTIONAL REGULATOR, MARR FAMILY"/>
    <property type="match status" value="1"/>
</dbReference>
<dbReference type="Gene3D" id="1.10.10.10">
    <property type="entry name" value="Winged helix-like DNA-binding domain superfamily/Winged helix DNA-binding domain"/>
    <property type="match status" value="1"/>
</dbReference>
<dbReference type="Proteomes" id="UP000649573">
    <property type="component" value="Unassembled WGS sequence"/>
</dbReference>
<dbReference type="PANTHER" id="PTHR33164:SF99">
    <property type="entry name" value="MARR FAMILY REGULATORY PROTEIN"/>
    <property type="match status" value="1"/>
</dbReference>
<feature type="domain" description="HTH marR-type" evidence="1">
    <location>
        <begin position="9"/>
        <end position="143"/>
    </location>
</feature>
<organism evidence="2 3">
    <name type="scientific">Lentzea flava</name>
    <dbReference type="NCBI Taxonomy" id="103732"/>
    <lineage>
        <taxon>Bacteria</taxon>
        <taxon>Bacillati</taxon>
        <taxon>Actinomycetota</taxon>
        <taxon>Actinomycetes</taxon>
        <taxon>Pseudonocardiales</taxon>
        <taxon>Pseudonocardiaceae</taxon>
        <taxon>Lentzea</taxon>
    </lineage>
</organism>
<dbReference type="InterPro" id="IPR039422">
    <property type="entry name" value="MarR/SlyA-like"/>
</dbReference>
<evidence type="ECO:0000313" key="2">
    <source>
        <dbReference type="EMBL" id="GGU32633.1"/>
    </source>
</evidence>